<dbReference type="PANTHER" id="PTHR33481">
    <property type="entry name" value="REVERSE TRANSCRIPTASE"/>
    <property type="match status" value="1"/>
</dbReference>
<organism evidence="4 5">
    <name type="scientific">Cladobotryum mycophilum</name>
    <dbReference type="NCBI Taxonomy" id="491253"/>
    <lineage>
        <taxon>Eukaryota</taxon>
        <taxon>Fungi</taxon>
        <taxon>Dikarya</taxon>
        <taxon>Ascomycota</taxon>
        <taxon>Pezizomycotina</taxon>
        <taxon>Sordariomycetes</taxon>
        <taxon>Hypocreomycetidae</taxon>
        <taxon>Hypocreales</taxon>
        <taxon>Hypocreaceae</taxon>
        <taxon>Cladobotryum</taxon>
    </lineage>
</organism>
<gene>
    <name evidence="4" type="ORF">PT974_11373</name>
</gene>
<feature type="compositionally biased region" description="Polar residues" evidence="1">
    <location>
        <begin position="554"/>
        <end position="567"/>
    </location>
</feature>
<feature type="region of interest" description="Disordered" evidence="1">
    <location>
        <begin position="426"/>
        <end position="567"/>
    </location>
</feature>
<dbReference type="PROSITE" id="PS50878">
    <property type="entry name" value="RT_POL"/>
    <property type="match status" value="1"/>
</dbReference>
<dbReference type="InterPro" id="IPR000477">
    <property type="entry name" value="RT_dom"/>
</dbReference>
<evidence type="ECO:0000259" key="3">
    <source>
        <dbReference type="PROSITE" id="PS50879"/>
    </source>
</evidence>
<dbReference type="Gene3D" id="3.30.420.10">
    <property type="entry name" value="Ribonuclease H-like superfamily/Ribonuclease H"/>
    <property type="match status" value="1"/>
</dbReference>
<dbReference type="Gene3D" id="3.60.10.10">
    <property type="entry name" value="Endonuclease/exonuclease/phosphatase"/>
    <property type="match status" value="1"/>
</dbReference>
<accession>A0ABR0S505</accession>
<feature type="compositionally biased region" description="Polar residues" evidence="1">
    <location>
        <begin position="63"/>
        <end position="81"/>
    </location>
</feature>
<dbReference type="EMBL" id="JAVFKD010000016">
    <property type="protein sequence ID" value="KAK5987249.1"/>
    <property type="molecule type" value="Genomic_DNA"/>
</dbReference>
<evidence type="ECO:0000313" key="5">
    <source>
        <dbReference type="Proteomes" id="UP001338125"/>
    </source>
</evidence>
<reference evidence="4 5" key="1">
    <citation type="submission" date="2024-01" db="EMBL/GenBank/DDBJ databases">
        <title>Complete genome of Cladobotryum mycophilum ATHUM6906.</title>
        <authorList>
            <person name="Christinaki A.C."/>
            <person name="Myridakis A.I."/>
            <person name="Kouvelis V.N."/>
        </authorList>
    </citation>
    <scope>NUCLEOTIDE SEQUENCE [LARGE SCALE GENOMIC DNA]</scope>
    <source>
        <strain evidence="4 5">ATHUM6906</strain>
    </source>
</reference>
<feature type="domain" description="RNase H type-1" evidence="3">
    <location>
        <begin position="1491"/>
        <end position="1621"/>
    </location>
</feature>
<feature type="domain" description="Reverse transcriptase" evidence="2">
    <location>
        <begin position="1012"/>
        <end position="1265"/>
    </location>
</feature>
<dbReference type="InterPro" id="IPR036397">
    <property type="entry name" value="RNaseH_sf"/>
</dbReference>
<dbReference type="SUPFAM" id="SSF53098">
    <property type="entry name" value="Ribonuclease H-like"/>
    <property type="match status" value="1"/>
</dbReference>
<dbReference type="Pfam" id="PF14529">
    <property type="entry name" value="Exo_endo_phos_2"/>
    <property type="match status" value="1"/>
</dbReference>
<proteinExistence type="predicted"/>
<evidence type="ECO:0000256" key="1">
    <source>
        <dbReference type="SAM" id="MobiDB-lite"/>
    </source>
</evidence>
<dbReference type="PROSITE" id="PS50879">
    <property type="entry name" value="RNASE_H_1"/>
    <property type="match status" value="1"/>
</dbReference>
<dbReference type="InterPro" id="IPR005135">
    <property type="entry name" value="Endo/exonuclease/phosphatase"/>
</dbReference>
<feature type="region of interest" description="Disordered" evidence="1">
    <location>
        <begin position="165"/>
        <end position="193"/>
    </location>
</feature>
<name>A0ABR0S505_9HYPO</name>
<feature type="region of interest" description="Disordered" evidence="1">
    <location>
        <begin position="1"/>
        <end position="82"/>
    </location>
</feature>
<dbReference type="InterPro" id="IPR012337">
    <property type="entry name" value="RNaseH-like_sf"/>
</dbReference>
<feature type="compositionally biased region" description="Polar residues" evidence="1">
    <location>
        <begin position="1"/>
        <end position="14"/>
    </location>
</feature>
<dbReference type="SUPFAM" id="SSF56219">
    <property type="entry name" value="DNase I-like"/>
    <property type="match status" value="1"/>
</dbReference>
<keyword evidence="5" id="KW-1185">Reference proteome</keyword>
<dbReference type="CDD" id="cd01650">
    <property type="entry name" value="RT_nLTR_like"/>
    <property type="match status" value="1"/>
</dbReference>
<protein>
    <submittedName>
        <fullName evidence="4">RNA-directed DNA polymerase from transposon BS-like protein</fullName>
    </submittedName>
</protein>
<dbReference type="Pfam" id="PF00078">
    <property type="entry name" value="RVT_1"/>
    <property type="match status" value="1"/>
</dbReference>
<comment type="caution">
    <text evidence="4">The sequence shown here is derived from an EMBL/GenBank/DDBJ whole genome shotgun (WGS) entry which is preliminary data.</text>
</comment>
<dbReference type="Proteomes" id="UP001338125">
    <property type="component" value="Unassembled WGS sequence"/>
</dbReference>
<evidence type="ECO:0000313" key="4">
    <source>
        <dbReference type="EMBL" id="KAK5987249.1"/>
    </source>
</evidence>
<dbReference type="Pfam" id="PF00075">
    <property type="entry name" value="RNase_H"/>
    <property type="match status" value="1"/>
</dbReference>
<dbReference type="PANTHER" id="PTHR33481:SF1">
    <property type="entry name" value="ENDONUCLEASE_EXONUCLEASE_PHOSPHATASE DOMAIN-CONTAINING PROTEIN-RELATED"/>
    <property type="match status" value="1"/>
</dbReference>
<dbReference type="InterPro" id="IPR002156">
    <property type="entry name" value="RNaseH_domain"/>
</dbReference>
<sequence>MASTPTAPTIQASQFPFELGEITPTDLQQRAREALPHNQYPHLPSTPQPLPQQRTTNPPPSSSPFHLTANPTNERIPTQDATAPAVPAVHDYTQQVLDERAAIYTEEHKVLNAFSTTFDAIAKQFTTDHTRKITTALTNAFKSACISALNPKEPPKRNTTTYASVLHNTQGPGPTAPQKPQAHTKHPPGTKETVHPDLRILVRLEKQSPAWQKEPAAIRDVISKALSMPISRIPKATQTATGWAIHTADQGVQREVLERKEEWIRLLGALHAETRQIWYNYIVEECPRTIPTWDGRPVDFNECFREEVITQTGTAPVSFRPTRKNEPHAPTQKMIVSFPTPITKRWRLFGSSRMARYLEKSKLPEQCVWCWDYHSWRHCSRKQRCNRCGKTDHDFETCQRPEQCPNCLEPAPPNHKDCSMKPYKARGAIQRPTQHQRKTARTTGAQRYRQRNPEHTTAPNEDRTQFTEARFSPHLANEKERPAGEEQDNDPITIDAEPLSPQPPEGPEEEEPTNPITPPGPGSATSLSTEAPAASLVVSPGAFPETKKKVPPQLNHQSMTRPNSSNKDLARTKTLRIFQANVGKIGPAHDTALALADTEEFDIILMQEPWVSLKGDSMTKTHPGYRTYSPVNSWEGTRDRPRVMTYIRRNLELDADQTRPVATRDILWIKTSDITIVNIYRDPDVPETLEAILTWPIPDRCLIAGDFNARHCSWEPGANAEHQGGRIADWAEETELAQLVPAAPTNPRNTTIDLAFTNIPLAEAAVEEHLLTSADHYPITITIPEIRLQSRPRKRARLRTSKETQRFLSLIQEGARDLPTQTTNTDDLDSLATAIIELIQISLETAGTPPRQTQRAAPWWTEECAEAALKYRQTRRRFPLGFCRAIQEARKALQKTVRRTKRQFWRTIIDEVKDGAGIYKLARWAQRTSPFQTPPLQATLERRAAGDDISQPWAPLTPTTPLPFSLTVTPEQTRYAALHTGNTAPGADGVTVQLLQLSWDHLGTHIHRLYAGCLAVGYHPQIFKSAEVVMIPKPGKRDLTKPRAWRPISLLSCLSKGLERLIAKRMAWTSVQHEVLDPKQAGALPKRSAVDLAAALIHDIDQALMEGKVATLVTMDVQGAFDAVLCNRLLLRLREQGWPTTLVRWVESFMTGRQASVRLQDTTIENSPYNPIYLLGNRSGRFGYADDTAILRIGNTIEETVSLANADVAELSQWGTENAVSFDPDKTEVMHFARHKKQIQEAPPVLQGTIEKQPEPAMRWLGIWFDSSLCFRAHVDKWATKALTLAHHLRSLTNTQRGPLPKAVRRAVLGCIEPILLYGIEAWYPGLTRPSVYRQSKGVIVNSRILHLHKRLSRPLLKGIRAILPTWDSTPLPVLYRESGILPIDQLIEARRLRFATRLLRLDHRHPLAQRLQKTNPSRESWLSCIKPQWVLQGYASKPRKSPSRLERTAALIDAKCPRPRLLLKDTKAITDPFPSKEKATELLNQWASEARDYLIVYSDGSQLQDSATGWGFVILRDGQLLQSGHGRLGLAEVYDGEIRGALEGLRAAAQIQNGEKITVCIDSTAALTSLMGTPSDSSQAEALAFQELATELRASLRWCPGHMGIPGNEMADEQAKLGASLPNNNNTITLAAARRIARRKPLTAFQQWWKKEAPASYQRLQLQVTLREPPELSLTRNNLHRLIAARSGHGDFADYYTHKYPGSTATRTCSCGRNKTLDHIFYCRKVNPKHRIKLGLMPSVTIAQYLGPDFERFIKLVNETGFFQKICPRN</sequence>
<evidence type="ECO:0000259" key="2">
    <source>
        <dbReference type="PROSITE" id="PS50878"/>
    </source>
</evidence>
<dbReference type="CDD" id="cd09276">
    <property type="entry name" value="Rnase_HI_RT_non_LTR"/>
    <property type="match status" value="1"/>
</dbReference>
<dbReference type="InterPro" id="IPR036691">
    <property type="entry name" value="Endo/exonu/phosph_ase_sf"/>
</dbReference>